<dbReference type="InterPro" id="IPR044930">
    <property type="entry name" value="Homing_endonuclease_His-Me"/>
</dbReference>
<organism evidence="4 5">
    <name type="scientific">Labilithrix luteola</name>
    <dbReference type="NCBI Taxonomy" id="1391654"/>
    <lineage>
        <taxon>Bacteria</taxon>
        <taxon>Pseudomonadati</taxon>
        <taxon>Myxococcota</taxon>
        <taxon>Polyangia</taxon>
        <taxon>Polyangiales</taxon>
        <taxon>Labilitrichaceae</taxon>
        <taxon>Labilithrix</taxon>
    </lineage>
</organism>
<feature type="compositionally biased region" description="Polar residues" evidence="1">
    <location>
        <begin position="204"/>
        <end position="213"/>
    </location>
</feature>
<evidence type="ECO:0000313" key="4">
    <source>
        <dbReference type="EMBL" id="AKU93428.1"/>
    </source>
</evidence>
<evidence type="ECO:0000313" key="3">
    <source>
        <dbReference type="EMBL" id="AKU93360.1"/>
    </source>
</evidence>
<dbReference type="InterPro" id="IPR003615">
    <property type="entry name" value="HNH_nuc"/>
</dbReference>
<dbReference type="Gene3D" id="3.90.75.10">
    <property type="entry name" value="Homing Intron 3 (I-ppo) Encoded Endonuclease, Chain A"/>
    <property type="match status" value="1"/>
</dbReference>
<keyword evidence="5" id="KW-1185">Reference proteome</keyword>
<sequence length="223" mass="24564">MADSLFISTMAFVDTSGGPLACHPWLAKVWKGKPFIYIGTRQYSPRRVLFQAFSGLQLPREHRVLDTCGNGICCNPRHLYGGSPAQHVVQLRDTSGGPDACWPFMGFRFKGYGRMQGGKRGAPMMFAHRIAYELANGPIPEGDGEWCVCHTCDNPPCCNPKHLFLGRDADNIADCIAKGRNSKGDRHRQAMRLAKAKRQEQRTIESCSGQTSAGDRAPGKVLP</sequence>
<dbReference type="RefSeq" id="WP_169927131.1">
    <property type="nucleotide sequence ID" value="NZ_CP012333.1"/>
</dbReference>
<reference evidence="4 5" key="1">
    <citation type="submission" date="2015-08" db="EMBL/GenBank/DDBJ databases">
        <authorList>
            <person name="Babu N.S."/>
            <person name="Beckwith C.J."/>
            <person name="Beseler K.G."/>
            <person name="Brison A."/>
            <person name="Carone J.V."/>
            <person name="Caskin T.P."/>
            <person name="Diamond M."/>
            <person name="Durham M.E."/>
            <person name="Foxe J.M."/>
            <person name="Go M."/>
            <person name="Henderson B.A."/>
            <person name="Jones I.B."/>
            <person name="McGettigan J.A."/>
            <person name="Micheletti S.J."/>
            <person name="Nasrallah M.E."/>
            <person name="Ortiz D."/>
            <person name="Piller C.R."/>
            <person name="Privatt S.R."/>
            <person name="Schneider S.L."/>
            <person name="Sharp S."/>
            <person name="Smith T.C."/>
            <person name="Stanton J.D."/>
            <person name="Ullery H.E."/>
            <person name="Wilson R.J."/>
            <person name="Serrano M.G."/>
            <person name="Buck G."/>
            <person name="Lee V."/>
            <person name="Wang Y."/>
            <person name="Carvalho R."/>
            <person name="Voegtly L."/>
            <person name="Shi R."/>
            <person name="Duckworth R."/>
            <person name="Johnson A."/>
            <person name="Loviza R."/>
            <person name="Walstead R."/>
            <person name="Shah Z."/>
            <person name="Kiflezghi M."/>
            <person name="Wade K."/>
            <person name="Ball S.L."/>
            <person name="Bradley K.W."/>
            <person name="Asai D.J."/>
            <person name="Bowman C.A."/>
            <person name="Russell D.A."/>
            <person name="Pope W.H."/>
            <person name="Jacobs-Sera D."/>
            <person name="Hendrix R.W."/>
            <person name="Hatfull G.F."/>
        </authorList>
    </citation>
    <scope>NUCLEOTIDE SEQUENCE [LARGE SCALE GENOMIC DNA]</scope>
    <source>
        <strain evidence="4 5">DSM 27648</strain>
    </source>
</reference>
<feature type="region of interest" description="Disordered" evidence="1">
    <location>
        <begin position="195"/>
        <end position="223"/>
    </location>
</feature>
<protein>
    <submittedName>
        <fullName evidence="4">Phage-associated homing endonuclease</fullName>
    </submittedName>
</protein>
<dbReference type="Pfam" id="PF13392">
    <property type="entry name" value="HNH_3"/>
    <property type="match status" value="1"/>
</dbReference>
<keyword evidence="4" id="KW-0378">Hydrolase</keyword>
<dbReference type="KEGG" id="llu:AKJ09_00092"/>
<evidence type="ECO:0000256" key="1">
    <source>
        <dbReference type="SAM" id="MobiDB-lite"/>
    </source>
</evidence>
<dbReference type="AlphaFoldDB" id="A0A0K1PIQ5"/>
<evidence type="ECO:0000313" key="5">
    <source>
        <dbReference type="Proteomes" id="UP000064967"/>
    </source>
</evidence>
<dbReference type="GO" id="GO:0004519">
    <property type="term" value="F:endonuclease activity"/>
    <property type="evidence" value="ECO:0007669"/>
    <property type="project" value="UniProtKB-KW"/>
</dbReference>
<gene>
    <name evidence="3" type="ORF">AKJ09_00024</name>
    <name evidence="4" type="ORF">AKJ09_00092</name>
</gene>
<name>A0A0K1PIQ5_9BACT</name>
<feature type="domain" description="HNH nuclease" evidence="2">
    <location>
        <begin position="126"/>
        <end position="171"/>
    </location>
</feature>
<dbReference type="Proteomes" id="UP000064967">
    <property type="component" value="Chromosome"/>
</dbReference>
<dbReference type="EMBL" id="CP012333">
    <property type="protein sequence ID" value="AKU93428.1"/>
    <property type="molecule type" value="Genomic_DNA"/>
</dbReference>
<evidence type="ECO:0000259" key="2">
    <source>
        <dbReference type="Pfam" id="PF13392"/>
    </source>
</evidence>
<dbReference type="EMBL" id="CP012333">
    <property type="protein sequence ID" value="AKU93360.1"/>
    <property type="molecule type" value="Genomic_DNA"/>
</dbReference>
<proteinExistence type="predicted"/>
<accession>A0A0K1PIQ5</accession>
<dbReference type="KEGG" id="llu:AKJ09_00024"/>
<dbReference type="InterPro" id="IPR044925">
    <property type="entry name" value="His-Me_finger_sf"/>
</dbReference>
<keyword evidence="4" id="KW-0255">Endonuclease</keyword>
<keyword evidence="4" id="KW-0540">Nuclease</keyword>
<dbReference type="SUPFAM" id="SSF54060">
    <property type="entry name" value="His-Me finger endonucleases"/>
    <property type="match status" value="2"/>
</dbReference>